<name>A0A0U1LR56_TALIS</name>
<evidence type="ECO:0000313" key="2">
    <source>
        <dbReference type="EMBL" id="CRG85907.1"/>
    </source>
</evidence>
<evidence type="ECO:0000256" key="1">
    <source>
        <dbReference type="SAM" id="MobiDB-lite"/>
    </source>
</evidence>
<organism evidence="2 3">
    <name type="scientific">Talaromyces islandicus</name>
    <name type="common">Penicillium islandicum</name>
    <dbReference type="NCBI Taxonomy" id="28573"/>
    <lineage>
        <taxon>Eukaryota</taxon>
        <taxon>Fungi</taxon>
        <taxon>Dikarya</taxon>
        <taxon>Ascomycota</taxon>
        <taxon>Pezizomycotina</taxon>
        <taxon>Eurotiomycetes</taxon>
        <taxon>Eurotiomycetidae</taxon>
        <taxon>Eurotiales</taxon>
        <taxon>Trichocomaceae</taxon>
        <taxon>Talaromyces</taxon>
        <taxon>Talaromyces sect. Islandici</taxon>
    </lineage>
</organism>
<sequence length="941" mass="104430">MNDTFATTKWANRMLRPLTSLHHRLGKYRELQSIDATQRHSGRANNPTASSATTSQTSSKKQQQQVAGDRDGHHEPDDCDPSWIPGESDKRRVKHKYVARGERLGRRARVRPIVRSPEAVKTLPGAIEIATPLITGRSTYVTGQQSEGASGGNSSEMDPQSPTGKQGTTATARTGRAPRQSRLPQSDTQWRASLDSANDANYVDIVQRLDVLFLKFLEKTGLSDSRNPRSTETSRSLLLTVMRRLPEFIAEEQKIQDELDDEDDVDMVDVYFTELESAYGSTEKGWQPLREAVRSQGIFLVCNMVQNSWITSYTASTLINKCIDAGESDAVESLLAVQLGKLEKYNYPDSFDPWRSAGSVRDPIRLLHKYWTQSRNHAYIYGQLEQLLSRGILPTEWMVTTPWKACVVAATNSVSSGDQEFAVGTELMEAVLKSAAGISWTSNISGVIRTSRIMHVKNSHIRTPGSIGASSGQGRCPVYIQDALSNLVSSLVVALCGMCFVRMEQRTSLEDGSYARVTNMLNSLAQSTARELSLEQSPKHDEPAEAQSLRRGYVFLGYCLLRCRQDPQFQNCDGKEAILNKNCEHFFALLEEKPEIIKELSVMVGQVVRCCDRGEGAQCRRARSLCTQLLGFEQLGMSKLTLFLCKIAVEVALDFAQYSQDAEDHAYAGDIQDTVRAMRVRLSSNEVTSVKKQRHQDTSMQSFRWEEGIGEWVAKTPLNPSKGAAAVSRGFAQPVVEIVRGSSPSSDSGGPDSSPSSSLSIASTATSLSLKRTRVDEDEPYYCTSIKRPRRGDSTTRRQSARIAIQRNVVNDTEDEESDEEPADVDSLSSSSESEDELSYGTTYTRRLHSESRTTNNMTVQASPQAKGLGFEIVIYNNHKVPIAAPSPSTPKRRGPGRPPKQESRRVSMQAVIKPRRPQRHSLVIPCSEDEESDDELSFLN</sequence>
<keyword evidence="3" id="KW-1185">Reference proteome</keyword>
<proteinExistence type="predicted"/>
<feature type="region of interest" description="Disordered" evidence="1">
    <location>
        <begin position="141"/>
        <end position="188"/>
    </location>
</feature>
<accession>A0A0U1LR56</accession>
<feature type="compositionally biased region" description="Polar residues" evidence="1">
    <location>
        <begin position="141"/>
        <end position="162"/>
    </location>
</feature>
<dbReference type="STRING" id="28573.A0A0U1LR56"/>
<protein>
    <submittedName>
        <fullName evidence="2">Uncharacterized protein</fullName>
    </submittedName>
</protein>
<dbReference type="OMA" id="CGMHISR"/>
<feature type="compositionally biased region" description="Polar residues" evidence="1">
    <location>
        <begin position="853"/>
        <end position="862"/>
    </location>
</feature>
<gene>
    <name evidence="2" type="ORF">PISL3812_02910</name>
</gene>
<feature type="region of interest" description="Disordered" evidence="1">
    <location>
        <begin position="782"/>
        <end position="862"/>
    </location>
</feature>
<dbReference type="Proteomes" id="UP000054383">
    <property type="component" value="Unassembled WGS sequence"/>
</dbReference>
<reference evidence="2 3" key="1">
    <citation type="submission" date="2015-04" db="EMBL/GenBank/DDBJ databases">
        <authorList>
            <person name="Syromyatnikov M.Y."/>
            <person name="Popov V.N."/>
        </authorList>
    </citation>
    <scope>NUCLEOTIDE SEQUENCE [LARGE SCALE GENOMIC DNA]</scope>
    <source>
        <strain evidence="2">WF-38-12</strain>
    </source>
</reference>
<dbReference type="EMBL" id="CVMT01000002">
    <property type="protein sequence ID" value="CRG85907.1"/>
    <property type="molecule type" value="Genomic_DNA"/>
</dbReference>
<dbReference type="AlphaFoldDB" id="A0A0U1LR56"/>
<feature type="compositionally biased region" description="Low complexity" evidence="1">
    <location>
        <begin position="741"/>
        <end position="767"/>
    </location>
</feature>
<feature type="compositionally biased region" description="Low complexity" evidence="1">
    <location>
        <begin position="163"/>
        <end position="178"/>
    </location>
</feature>
<feature type="compositionally biased region" description="Acidic residues" evidence="1">
    <location>
        <begin position="812"/>
        <end position="824"/>
    </location>
</feature>
<dbReference type="OrthoDB" id="4159838at2759"/>
<feature type="region of interest" description="Disordered" evidence="1">
    <location>
        <begin position="740"/>
        <end position="767"/>
    </location>
</feature>
<evidence type="ECO:0000313" key="3">
    <source>
        <dbReference type="Proteomes" id="UP000054383"/>
    </source>
</evidence>
<feature type="region of interest" description="Disordered" evidence="1">
    <location>
        <begin position="882"/>
        <end position="921"/>
    </location>
</feature>
<feature type="region of interest" description="Disordered" evidence="1">
    <location>
        <begin position="34"/>
        <end position="98"/>
    </location>
</feature>
<feature type="compositionally biased region" description="Low complexity" evidence="1">
    <location>
        <begin position="48"/>
        <end position="65"/>
    </location>
</feature>